<protein>
    <submittedName>
        <fullName evidence="15">Cation-transporting ATPase I</fullName>
    </submittedName>
</protein>
<dbReference type="GO" id="GO:0005886">
    <property type="term" value="C:plasma membrane"/>
    <property type="evidence" value="ECO:0007669"/>
    <property type="project" value="UniProtKB-SubCell"/>
</dbReference>
<keyword evidence="4" id="KW-0479">Metal-binding</keyword>
<name>A0A2N3Y6L0_SACSN</name>
<dbReference type="SFLD" id="SFLDG00002">
    <property type="entry name" value="C1.7:_P-type_atpase_like"/>
    <property type="match status" value="1"/>
</dbReference>
<dbReference type="Gene3D" id="1.20.1110.10">
    <property type="entry name" value="Calcium-transporting ATPase, transmembrane domain"/>
    <property type="match status" value="2"/>
</dbReference>
<dbReference type="OrthoDB" id="9814270at2"/>
<dbReference type="InterPro" id="IPR006068">
    <property type="entry name" value="ATPase_P-typ_cation-transptr_C"/>
</dbReference>
<dbReference type="Pfam" id="PF00689">
    <property type="entry name" value="Cation_ATPase_C"/>
    <property type="match status" value="1"/>
</dbReference>
<dbReference type="PRINTS" id="PR00119">
    <property type="entry name" value="CATATPASE"/>
</dbReference>
<dbReference type="InterPro" id="IPR018303">
    <property type="entry name" value="ATPase_P-typ_P_site"/>
</dbReference>
<evidence type="ECO:0000256" key="9">
    <source>
        <dbReference type="ARBA" id="ARBA00022989"/>
    </source>
</evidence>
<feature type="domain" description="P-type ATPase A" evidence="13">
    <location>
        <begin position="715"/>
        <end position="818"/>
    </location>
</feature>
<evidence type="ECO:0000259" key="14">
    <source>
        <dbReference type="Pfam" id="PF00689"/>
    </source>
</evidence>
<keyword evidence="7" id="KW-0460">Magnesium</keyword>
<dbReference type="SUPFAM" id="SSF56784">
    <property type="entry name" value="HAD-like"/>
    <property type="match status" value="1"/>
</dbReference>
<proteinExistence type="predicted"/>
<dbReference type="STRING" id="994479.GCA_000194155_03149"/>
<keyword evidence="8" id="KW-1278">Translocase</keyword>
<evidence type="ECO:0000256" key="8">
    <source>
        <dbReference type="ARBA" id="ARBA00022967"/>
    </source>
</evidence>
<dbReference type="GO" id="GO:0046872">
    <property type="term" value="F:metal ion binding"/>
    <property type="evidence" value="ECO:0007669"/>
    <property type="project" value="UniProtKB-KW"/>
</dbReference>
<dbReference type="InterPro" id="IPR008250">
    <property type="entry name" value="ATPase_P-typ_transduc_dom_A_sf"/>
</dbReference>
<dbReference type="Pfam" id="PF00122">
    <property type="entry name" value="E1-E2_ATPase"/>
    <property type="match status" value="1"/>
</dbReference>
<dbReference type="InterPro" id="IPR001757">
    <property type="entry name" value="P_typ_ATPase"/>
</dbReference>
<dbReference type="EMBL" id="PJNB01000001">
    <property type="protein sequence ID" value="PKW18508.1"/>
    <property type="molecule type" value="Genomic_DNA"/>
</dbReference>
<evidence type="ECO:0000256" key="1">
    <source>
        <dbReference type="ARBA" id="ARBA00004651"/>
    </source>
</evidence>
<keyword evidence="16" id="KW-1185">Reference proteome</keyword>
<dbReference type="Gene3D" id="3.40.1110.10">
    <property type="entry name" value="Calcium-transporting ATPase, cytoplasmic domain N"/>
    <property type="match status" value="1"/>
</dbReference>
<feature type="transmembrane region" description="Helical" evidence="12">
    <location>
        <begin position="1389"/>
        <end position="1410"/>
    </location>
</feature>
<dbReference type="InterPro" id="IPR044492">
    <property type="entry name" value="P_typ_ATPase_HD_dom"/>
</dbReference>
<organism evidence="15 16">
    <name type="scientific">Saccharopolyspora spinosa</name>
    <dbReference type="NCBI Taxonomy" id="60894"/>
    <lineage>
        <taxon>Bacteria</taxon>
        <taxon>Bacillati</taxon>
        <taxon>Actinomycetota</taxon>
        <taxon>Actinomycetes</taxon>
        <taxon>Pseudonocardiales</taxon>
        <taxon>Pseudonocardiaceae</taxon>
        <taxon>Saccharopolyspora</taxon>
    </lineage>
</organism>
<dbReference type="RefSeq" id="WP_101376874.1">
    <property type="nucleotide sequence ID" value="NZ_CP061007.1"/>
</dbReference>
<dbReference type="NCBIfam" id="TIGR01494">
    <property type="entry name" value="ATPase_P-type"/>
    <property type="match status" value="2"/>
</dbReference>
<keyword evidence="10 12" id="KW-0472">Membrane</keyword>
<keyword evidence="6" id="KW-0067">ATP-binding</keyword>
<gene>
    <name evidence="15" type="ORF">A8926_6599</name>
</gene>
<dbReference type="InterPro" id="IPR023214">
    <property type="entry name" value="HAD_sf"/>
</dbReference>
<dbReference type="PROSITE" id="PS00154">
    <property type="entry name" value="ATPASE_E1_E2"/>
    <property type="match status" value="1"/>
</dbReference>
<dbReference type="InterPro" id="IPR036412">
    <property type="entry name" value="HAD-like_sf"/>
</dbReference>
<dbReference type="InterPro" id="IPR036163">
    <property type="entry name" value="HMA_dom_sf"/>
</dbReference>
<dbReference type="SUPFAM" id="SSF81665">
    <property type="entry name" value="Calcium ATPase, transmembrane domain M"/>
    <property type="match status" value="1"/>
</dbReference>
<dbReference type="Pfam" id="PF00702">
    <property type="entry name" value="Hydrolase"/>
    <property type="match status" value="1"/>
</dbReference>
<dbReference type="PRINTS" id="PR00120">
    <property type="entry name" value="HATPASE"/>
</dbReference>
<keyword evidence="9 12" id="KW-1133">Transmembrane helix</keyword>
<evidence type="ECO:0000313" key="16">
    <source>
        <dbReference type="Proteomes" id="UP000233786"/>
    </source>
</evidence>
<reference evidence="15" key="1">
    <citation type="submission" date="2017-12" db="EMBL/GenBank/DDBJ databases">
        <title>Sequencing the genomes of 1000 Actinobacteria strains.</title>
        <authorList>
            <person name="Klenk H.-P."/>
        </authorList>
    </citation>
    <scope>NUCLEOTIDE SEQUENCE [LARGE SCALE GENOMIC DNA]</scope>
    <source>
        <strain evidence="15">DSM 44228</strain>
    </source>
</reference>
<evidence type="ECO:0000256" key="12">
    <source>
        <dbReference type="SAM" id="Phobius"/>
    </source>
</evidence>
<dbReference type="GO" id="GO:0005388">
    <property type="term" value="F:P-type calcium transporter activity"/>
    <property type="evidence" value="ECO:0007669"/>
    <property type="project" value="TreeGrafter"/>
</dbReference>
<evidence type="ECO:0000256" key="4">
    <source>
        <dbReference type="ARBA" id="ARBA00022723"/>
    </source>
</evidence>
<dbReference type="PANTHER" id="PTHR24093:SF513">
    <property type="entry name" value="CATION-TRANSPORTING ATPASE I-RELATED"/>
    <property type="match status" value="1"/>
</dbReference>
<dbReference type="Proteomes" id="UP000233786">
    <property type="component" value="Unassembled WGS sequence"/>
</dbReference>
<dbReference type="InterPro" id="IPR059000">
    <property type="entry name" value="ATPase_P-type_domA"/>
</dbReference>
<comment type="catalytic activity">
    <reaction evidence="11">
        <text>ATP + H2O = ADP + phosphate + H(+)</text>
        <dbReference type="Rhea" id="RHEA:13065"/>
        <dbReference type="ChEBI" id="CHEBI:15377"/>
        <dbReference type="ChEBI" id="CHEBI:15378"/>
        <dbReference type="ChEBI" id="CHEBI:30616"/>
        <dbReference type="ChEBI" id="CHEBI:43474"/>
        <dbReference type="ChEBI" id="CHEBI:456216"/>
    </reaction>
</comment>
<accession>A0A2N3Y6L0</accession>
<dbReference type="PANTHER" id="PTHR24093">
    <property type="entry name" value="CATION TRANSPORTING ATPASE"/>
    <property type="match status" value="1"/>
</dbReference>
<dbReference type="Gene3D" id="3.40.50.1000">
    <property type="entry name" value="HAD superfamily/HAD-like"/>
    <property type="match status" value="2"/>
</dbReference>
<dbReference type="FunFam" id="2.70.150.10:FF:000160">
    <property type="entry name" value="Sarcoplasmic/endoplasmic reticulum calcium ATPase 1"/>
    <property type="match status" value="1"/>
</dbReference>
<dbReference type="InterPro" id="IPR023298">
    <property type="entry name" value="ATPase_P-typ_TM_dom_sf"/>
</dbReference>
<evidence type="ECO:0000256" key="10">
    <source>
        <dbReference type="ARBA" id="ARBA00023136"/>
    </source>
</evidence>
<dbReference type="SFLD" id="SFLDS00003">
    <property type="entry name" value="Haloacid_Dehalogenase"/>
    <property type="match status" value="1"/>
</dbReference>
<evidence type="ECO:0000256" key="6">
    <source>
        <dbReference type="ARBA" id="ARBA00022840"/>
    </source>
</evidence>
<sequence>MLRTLGALASQIVAPVVAVAQSIAGLGRGRRAWSSEGRAYVEVRGVDQPGAEEAGEQIARRLEKVPGVAWVEINAVVGRVVIGHDPGLVGVAELVGVVEDAEADTGLDEEPFAAVGVSHPDNPVKVIAEATVLGANLTGAVIAVGARMLPLPVLPPSVPALVSTGESASWVRGPLETRIGKTATDLLFGFSSALGNTLARRPASLLAESGYRFCLLRETQAARRSWARWEAGTGAHPASHRSAPVGVRPRPVPLPAGPVERAANGSALGGPAAFAGMLGVTRSFQRAQAMVVAGAPRAAQVGRGAFAAQLGYGLSERTTLVFDARVLRRLDRVDTVVIDADVLRTGARLVHDVIPADGGRAVVELWERAHELVGVTKGVGAQRDGWSLYSVARSRLPPDVREVAGRGIEVFALRHDSRTAAWVLAAEELDPLAEELVAAAREVGSVVLAGDGGRLAGRIGVDRVVPGGVRLASVVREMQREGSVVGVVSARARAALAAADVGLGVTRGGEVPWGAHLISGASLGESCALLSTVPTARYVSVRSAQLSLIGSVSGAVFGAFGPAIGSQVRAGVPVAVCAAIALGAGTWWGMQAAWRPVPRAVPRTAWHAMGPGMVLELLGSSSQGLTDDAAHERFQGQDEGTGLRRMGVLRASLEELASPLTPALAGGAAISASIGAVADATIIMGVLGMNALIGGVQRITADRALNRLLEASVVRVVVRRKENVTQLPADELVLGDVVELVAGDAVPADCRLLEADGLEVDESSLTGESMLVTKTVTATPAVPVADRTCMIYRGTAVAAGRAVGVVVATGANTEAGSAIGPDARRGADGVAARLQTLAKVTVPICVGAGGILLVTDMLRRRPLGTSLGRAVSLAVAAVPEGLPFVATVAELAAARRLSKRGALVRNSATIEALGRAQVLCFDKTGTLTEGRIALRQVSDGASSRWLEEISTVERRVLAGALRASPLVENGELLPHPTDRAVVDGARGAGVHPAEGKQRWVPIDEMPFEPSRGYHAVLGTWRDGNLLSVKGAPEIVLAQCTRWRRSDGDVPLEETARRGVERVVENLARQGYRVLAVAERAASDRSDLDESRIRDLRLIGFVALADPVRPTAAAAVAQLQQAGVEVVMVTGDHPSTAEAIAAELDALNERRVMTGTELDTLDGDQLAAEVTTVAVFARVSPAQKARIVDALQRNDRVVAVTGDGANDAPAIRLADIGIALGERATPAAREAADLVVTDDRIETIVDAIVEGRAMWASVRDSLAILLGGNLGEIGFTVVTGVINGGGSLNARQLLLVNLLTDILPAMAIAVRPPPTITAEMLLAEGPEASLGAALTRDIYRRAAVTAGAAICAWILGRATGTLRQANTVALVALVAAQLGQTLVVRGRTPLVMACALVSFVALAAVVQTPGLSQFFGASPLLPHGWMIAAGATTAATVISLLLQQW</sequence>
<feature type="domain" description="Cation-transporting P-type ATPase C-terminal" evidence="14">
    <location>
        <begin position="1287"/>
        <end position="1440"/>
    </location>
</feature>
<evidence type="ECO:0000256" key="2">
    <source>
        <dbReference type="ARBA" id="ARBA00022553"/>
    </source>
</evidence>
<dbReference type="Gene3D" id="2.70.150.10">
    <property type="entry name" value="Calcium-transporting ATPase, cytoplasmic transduction domain A"/>
    <property type="match status" value="1"/>
</dbReference>
<comment type="subcellular location">
    <subcellularLocation>
        <location evidence="1">Cell membrane</location>
        <topology evidence="1">Multi-pass membrane protein</topology>
    </subcellularLocation>
</comment>
<evidence type="ECO:0000256" key="11">
    <source>
        <dbReference type="ARBA" id="ARBA00049360"/>
    </source>
</evidence>
<evidence type="ECO:0000256" key="7">
    <source>
        <dbReference type="ARBA" id="ARBA00022842"/>
    </source>
</evidence>
<dbReference type="SUPFAM" id="SSF81653">
    <property type="entry name" value="Calcium ATPase, transduction domain A"/>
    <property type="match status" value="1"/>
</dbReference>
<evidence type="ECO:0000256" key="5">
    <source>
        <dbReference type="ARBA" id="ARBA00022741"/>
    </source>
</evidence>
<evidence type="ECO:0000259" key="13">
    <source>
        <dbReference type="Pfam" id="PF00122"/>
    </source>
</evidence>
<keyword evidence="5" id="KW-0547">Nucleotide-binding</keyword>
<dbReference type="GO" id="GO:0016887">
    <property type="term" value="F:ATP hydrolysis activity"/>
    <property type="evidence" value="ECO:0007669"/>
    <property type="project" value="InterPro"/>
</dbReference>
<dbReference type="SUPFAM" id="SSF55008">
    <property type="entry name" value="HMA, heavy metal-associated domain"/>
    <property type="match status" value="1"/>
</dbReference>
<keyword evidence="2" id="KW-0597">Phosphoprotein</keyword>
<keyword evidence="3 12" id="KW-0812">Transmembrane</keyword>
<evidence type="ECO:0000256" key="3">
    <source>
        <dbReference type="ARBA" id="ARBA00022692"/>
    </source>
</evidence>
<dbReference type="SFLD" id="SFLDF00027">
    <property type="entry name" value="p-type_atpase"/>
    <property type="match status" value="1"/>
</dbReference>
<dbReference type="GO" id="GO:0005524">
    <property type="term" value="F:ATP binding"/>
    <property type="evidence" value="ECO:0007669"/>
    <property type="project" value="UniProtKB-KW"/>
</dbReference>
<evidence type="ECO:0000313" key="15">
    <source>
        <dbReference type="EMBL" id="PKW18508.1"/>
    </source>
</evidence>
<feature type="transmembrane region" description="Helical" evidence="12">
    <location>
        <begin position="1422"/>
        <end position="1441"/>
    </location>
</feature>
<comment type="caution">
    <text evidence="15">The sequence shown here is derived from an EMBL/GenBank/DDBJ whole genome shotgun (WGS) entry which is preliminary data.</text>
</comment>
<feature type="transmembrane region" description="Helical" evidence="12">
    <location>
        <begin position="1361"/>
        <end position="1382"/>
    </location>
</feature>
<dbReference type="InterPro" id="IPR023299">
    <property type="entry name" value="ATPase_P-typ_cyto_dom_N"/>
</dbReference>